<proteinExistence type="predicted"/>
<evidence type="ECO:0000313" key="1">
    <source>
        <dbReference type="EMBL" id="GBG37873.1"/>
    </source>
</evidence>
<reference evidence="3" key="2">
    <citation type="submission" date="2018-04" db="EMBL/GenBank/DDBJ databases">
        <title>Draft genome sequence of Mycobacterium montefiorense isolated from Japanese black salamander.</title>
        <authorList>
            <person name="Fukano H."/>
            <person name="Yoshida M."/>
            <person name="Shimizu A."/>
            <person name="Iwao H."/>
            <person name="Kurata O."/>
            <person name="Katayama Y."/>
            <person name="Omatsu T."/>
            <person name="Mizutani T."/>
            <person name="Wada S."/>
            <person name="Hoshino Y."/>
        </authorList>
    </citation>
    <scope>NUCLEOTIDE SEQUENCE [LARGE SCALE GENOMIC DNA]</scope>
    <source>
        <strain evidence="3">BS</strain>
    </source>
</reference>
<organism evidence="2 4">
    <name type="scientific">Mycobacterium montefiorense</name>
    <dbReference type="NCBI Taxonomy" id="154654"/>
    <lineage>
        <taxon>Bacteria</taxon>
        <taxon>Bacillati</taxon>
        <taxon>Actinomycetota</taxon>
        <taxon>Actinomycetes</taxon>
        <taxon>Mycobacteriales</taxon>
        <taxon>Mycobacteriaceae</taxon>
        <taxon>Mycobacterium</taxon>
        <taxon>Mycobacterium simiae complex</taxon>
    </lineage>
</organism>
<dbReference type="EMBL" id="BQYH01000021">
    <property type="protein sequence ID" value="GKU73451.1"/>
    <property type="molecule type" value="Genomic_DNA"/>
</dbReference>
<name>A0AA37PNB8_9MYCO</name>
<comment type="caution">
    <text evidence="2">The sequence shown here is derived from an EMBL/GenBank/DDBJ whole genome shotgun (WGS) entry which is preliminary data.</text>
</comment>
<sequence>MRVEFGKPLKKLSLTYEVSHCKDFLPTPDLYLYDNGTYWIRSAGVDFYGVFVVTEGSLADPRFEIKFIAFPSPYSGGQTVYHHLHFDATTGRFTQDAANARDPEIPPQGGVFRINDNTAIIR</sequence>
<dbReference type="AlphaFoldDB" id="A0AA37PNB8"/>
<gene>
    <name evidence="1" type="ORF">MmonteBS_22450</name>
    <name evidence="2" type="ORF">NJB18185_32220</name>
</gene>
<dbReference type="Proteomes" id="UP000245060">
    <property type="component" value="Unassembled WGS sequence"/>
</dbReference>
<evidence type="ECO:0000313" key="3">
    <source>
        <dbReference type="Proteomes" id="UP000245060"/>
    </source>
</evidence>
<dbReference type="RefSeq" id="WP_108921984.1">
    <property type="nucleotide sequence ID" value="NZ_BFCH01000017.1"/>
</dbReference>
<evidence type="ECO:0000313" key="2">
    <source>
        <dbReference type="EMBL" id="GKU73451.1"/>
    </source>
</evidence>
<evidence type="ECO:0000313" key="4">
    <source>
        <dbReference type="Proteomes" id="UP001139505"/>
    </source>
</evidence>
<keyword evidence="3" id="KW-1185">Reference proteome</keyword>
<dbReference type="Proteomes" id="UP001139505">
    <property type="component" value="Unassembled WGS sequence"/>
</dbReference>
<reference evidence="2" key="4">
    <citation type="submission" date="2022-04" db="EMBL/GenBank/DDBJ databases">
        <authorList>
            <person name="Komine T."/>
            <person name="Fukano H."/>
            <person name="Wada S."/>
        </authorList>
    </citation>
    <scope>NUCLEOTIDE SEQUENCE</scope>
    <source>
        <strain evidence="2">NJB18185</strain>
    </source>
</reference>
<reference evidence="2" key="3">
    <citation type="journal article" date="2022" name="Microbiol. Resour. Announc.">
        <title>Draft Genome Sequences of Eight Mycobacterium montefiorense Strains Isolated from Salamanders in Captivity.</title>
        <authorList>
            <person name="Komine T."/>
            <person name="Ihara H."/>
            <person name="Fukano H."/>
            <person name="Hoshino Y."/>
            <person name="Kurata O."/>
            <person name="Wada S."/>
        </authorList>
    </citation>
    <scope>NUCLEOTIDE SEQUENCE</scope>
    <source>
        <strain evidence="2">NJB18185</strain>
    </source>
</reference>
<dbReference type="EMBL" id="BFCH01000017">
    <property type="protein sequence ID" value="GBG37873.1"/>
    <property type="molecule type" value="Genomic_DNA"/>
</dbReference>
<protein>
    <submittedName>
        <fullName evidence="2">Uncharacterized protein</fullName>
    </submittedName>
</protein>
<reference evidence="1" key="1">
    <citation type="journal article" date="2018" name="Genome Announc.">
        <title>Draft Genome Sequence of Mycobacterium montefiorense Isolated from Japanese Black Salamander (Hynobius nigrescens).</title>
        <authorList>
            <person name="Fukano H."/>
            <person name="Yoshida M."/>
            <person name="Shimizu A."/>
            <person name="Iwao H."/>
            <person name="Katayama Y."/>
            <person name="Omatsu T."/>
            <person name="Mizutani T."/>
            <person name="Kurata O."/>
            <person name="Wada S."/>
            <person name="Hoshino Y."/>
        </authorList>
    </citation>
    <scope>NUCLEOTIDE SEQUENCE</scope>
    <source>
        <strain evidence="1">BS</strain>
    </source>
</reference>
<accession>A0AA37PNB8</accession>